<dbReference type="AlphaFoldDB" id="A0A563W0M4"/>
<sequence>MGILSAPARERVKGAITTLLFNCKSPNLKGFRSLGELLEDVMNLISKVYRMDWITAISKRVEFVVPSLIDFI</sequence>
<reference evidence="1 2" key="1">
    <citation type="submission" date="2019-01" db="EMBL/GenBank/DDBJ databases">
        <authorList>
            <person name="Brito A."/>
        </authorList>
    </citation>
    <scope>NUCLEOTIDE SEQUENCE [LARGE SCALE GENOMIC DNA]</scope>
    <source>
        <strain evidence="1">1</strain>
    </source>
</reference>
<accession>A0A563W0M4</accession>
<gene>
    <name evidence="1" type="ORF">H1P_5730002</name>
</gene>
<keyword evidence="2" id="KW-1185">Reference proteome</keyword>
<protein>
    <submittedName>
        <fullName evidence="1">Uncharacterized protein</fullName>
    </submittedName>
</protein>
<evidence type="ECO:0000313" key="2">
    <source>
        <dbReference type="Proteomes" id="UP000320055"/>
    </source>
</evidence>
<name>A0A563W0M4_9CYAN</name>
<evidence type="ECO:0000313" key="1">
    <source>
        <dbReference type="EMBL" id="VEP17244.1"/>
    </source>
</evidence>
<organism evidence="1 2">
    <name type="scientific">Hyella patelloides LEGE 07179</name>
    <dbReference type="NCBI Taxonomy" id="945734"/>
    <lineage>
        <taxon>Bacteria</taxon>
        <taxon>Bacillati</taxon>
        <taxon>Cyanobacteriota</taxon>
        <taxon>Cyanophyceae</taxon>
        <taxon>Pleurocapsales</taxon>
        <taxon>Hyellaceae</taxon>
        <taxon>Hyella</taxon>
    </lineage>
</organism>
<dbReference type="Proteomes" id="UP000320055">
    <property type="component" value="Unassembled WGS sequence"/>
</dbReference>
<dbReference type="EMBL" id="CAACVJ010000527">
    <property type="protein sequence ID" value="VEP17244.1"/>
    <property type="molecule type" value="Genomic_DNA"/>
</dbReference>
<proteinExistence type="predicted"/>